<evidence type="ECO:0000256" key="1">
    <source>
        <dbReference type="SAM" id="Coils"/>
    </source>
</evidence>
<dbReference type="OrthoDB" id="645074at2759"/>
<name>A0A2K1KPW4_PHYPA</name>
<dbReference type="SUPFAM" id="SSF48371">
    <property type="entry name" value="ARM repeat"/>
    <property type="match status" value="1"/>
</dbReference>
<feature type="region of interest" description="Disordered" evidence="2">
    <location>
        <begin position="285"/>
        <end position="331"/>
    </location>
</feature>
<evidence type="ECO:0000313" key="5">
    <source>
        <dbReference type="Proteomes" id="UP000006727"/>
    </source>
</evidence>
<evidence type="ECO:0000313" key="4">
    <source>
        <dbReference type="EnsemblPlants" id="Pp3c4_25200V3.1"/>
    </source>
</evidence>
<dbReference type="Gramene" id="Pp3c4_25200V3.1">
    <property type="protein sequence ID" value="Pp3c4_25200V3.1"/>
    <property type="gene ID" value="Pp3c4_25200"/>
</dbReference>
<dbReference type="InterPro" id="IPR044952">
    <property type="entry name" value="SUV2"/>
</dbReference>
<reference evidence="4" key="3">
    <citation type="submission" date="2020-12" db="UniProtKB">
        <authorList>
            <consortium name="EnsemblPlants"/>
        </authorList>
    </citation>
    <scope>IDENTIFICATION</scope>
</reference>
<dbReference type="PANTHER" id="PTHR35761">
    <property type="entry name" value="ATR INTERACTING PROTEIN"/>
    <property type="match status" value="1"/>
</dbReference>
<accession>A0A2K1KPW4</accession>
<dbReference type="EnsemblPlants" id="Pp3c4_25200V3.1">
    <property type="protein sequence ID" value="Pp3c4_25200V3.1"/>
    <property type="gene ID" value="Pp3c4_25200"/>
</dbReference>
<reference evidence="3 5" key="1">
    <citation type="journal article" date="2008" name="Science">
        <title>The Physcomitrella genome reveals evolutionary insights into the conquest of land by plants.</title>
        <authorList>
            <person name="Rensing S."/>
            <person name="Lang D."/>
            <person name="Zimmer A."/>
            <person name="Terry A."/>
            <person name="Salamov A."/>
            <person name="Shapiro H."/>
            <person name="Nishiyama T."/>
            <person name="Perroud P.-F."/>
            <person name="Lindquist E."/>
            <person name="Kamisugi Y."/>
            <person name="Tanahashi T."/>
            <person name="Sakakibara K."/>
            <person name="Fujita T."/>
            <person name="Oishi K."/>
            <person name="Shin-I T."/>
            <person name="Kuroki Y."/>
            <person name="Toyoda A."/>
            <person name="Suzuki Y."/>
            <person name="Hashimoto A."/>
            <person name="Yamaguchi K."/>
            <person name="Sugano A."/>
            <person name="Kohara Y."/>
            <person name="Fujiyama A."/>
            <person name="Anterola A."/>
            <person name="Aoki S."/>
            <person name="Ashton N."/>
            <person name="Barbazuk W.B."/>
            <person name="Barker E."/>
            <person name="Bennetzen J."/>
            <person name="Bezanilla M."/>
            <person name="Blankenship R."/>
            <person name="Cho S.H."/>
            <person name="Dutcher S."/>
            <person name="Estelle M."/>
            <person name="Fawcett J.A."/>
            <person name="Gundlach H."/>
            <person name="Hanada K."/>
            <person name="Heyl A."/>
            <person name="Hicks K.A."/>
            <person name="Hugh J."/>
            <person name="Lohr M."/>
            <person name="Mayer K."/>
            <person name="Melkozernov A."/>
            <person name="Murata T."/>
            <person name="Nelson D."/>
            <person name="Pils B."/>
            <person name="Prigge M."/>
            <person name="Reiss B."/>
            <person name="Renner T."/>
            <person name="Rombauts S."/>
            <person name="Rushton P."/>
            <person name="Sanderfoot A."/>
            <person name="Schween G."/>
            <person name="Shiu S.-H."/>
            <person name="Stueber K."/>
            <person name="Theodoulou F.L."/>
            <person name="Tu H."/>
            <person name="Van de Peer Y."/>
            <person name="Verrier P.J."/>
            <person name="Waters E."/>
            <person name="Wood A."/>
            <person name="Yang L."/>
            <person name="Cove D."/>
            <person name="Cuming A."/>
            <person name="Hasebe M."/>
            <person name="Lucas S."/>
            <person name="Mishler D.B."/>
            <person name="Reski R."/>
            <person name="Grigoriev I."/>
            <person name="Quatrano R.S."/>
            <person name="Boore J.L."/>
        </authorList>
    </citation>
    <scope>NUCLEOTIDE SEQUENCE [LARGE SCALE GENOMIC DNA]</scope>
    <source>
        <strain evidence="4 5">cv. Gransden 2004</strain>
    </source>
</reference>
<protein>
    <submittedName>
        <fullName evidence="3 4">Uncharacterized protein</fullName>
    </submittedName>
</protein>
<feature type="coiled-coil region" evidence="1">
    <location>
        <begin position="248"/>
        <end position="275"/>
    </location>
</feature>
<dbReference type="EMBL" id="ABEU02000004">
    <property type="protein sequence ID" value="PNR55832.1"/>
    <property type="molecule type" value="Genomic_DNA"/>
</dbReference>
<dbReference type="GO" id="GO:0006974">
    <property type="term" value="P:DNA damage response"/>
    <property type="evidence" value="ECO:0007669"/>
    <property type="project" value="InterPro"/>
</dbReference>
<dbReference type="EnsemblPlants" id="Pp3c4_25200V3.2">
    <property type="protein sequence ID" value="Pp3c4_25200V3.2"/>
    <property type="gene ID" value="Pp3c4_25200"/>
</dbReference>
<dbReference type="STRING" id="3218.A0A2K1KPW4"/>
<dbReference type="Proteomes" id="UP000006727">
    <property type="component" value="Chromosome 4"/>
</dbReference>
<dbReference type="GeneID" id="112281958"/>
<proteinExistence type="predicted"/>
<feature type="region of interest" description="Disordered" evidence="2">
    <location>
        <begin position="487"/>
        <end position="506"/>
    </location>
</feature>
<evidence type="ECO:0000313" key="3">
    <source>
        <dbReference type="EMBL" id="PNR55832.1"/>
    </source>
</evidence>
<organism evidence="3">
    <name type="scientific">Physcomitrium patens</name>
    <name type="common">Spreading-leaved earth moss</name>
    <name type="synonym">Physcomitrella patens</name>
    <dbReference type="NCBI Taxonomy" id="3218"/>
    <lineage>
        <taxon>Eukaryota</taxon>
        <taxon>Viridiplantae</taxon>
        <taxon>Streptophyta</taxon>
        <taxon>Embryophyta</taxon>
        <taxon>Bryophyta</taxon>
        <taxon>Bryophytina</taxon>
        <taxon>Bryopsida</taxon>
        <taxon>Funariidae</taxon>
        <taxon>Funariales</taxon>
        <taxon>Funariaceae</taxon>
        <taxon>Physcomitrium</taxon>
    </lineage>
</organism>
<evidence type="ECO:0000256" key="2">
    <source>
        <dbReference type="SAM" id="MobiDB-lite"/>
    </source>
</evidence>
<gene>
    <name evidence="4" type="primary">LOC112281958</name>
    <name evidence="3" type="ORF">PHYPA_006729</name>
</gene>
<dbReference type="PANTHER" id="PTHR35761:SF1">
    <property type="entry name" value="PROTEIN SENSITIVE TO UV 2"/>
    <property type="match status" value="1"/>
</dbReference>
<dbReference type="RefSeq" id="XP_024374805.1">
    <property type="nucleotide sequence ID" value="XM_024519037.2"/>
</dbReference>
<keyword evidence="1" id="KW-0175">Coiled coil</keyword>
<sequence length="1029" mass="112175">MVGESQSQIEYDEEWENLLDSGILEDLLQKAEHENAVRRASQVVSTFSTPQPVQPLGPPPNLLLDSQTHPPQPTIGPVSNAVQVSGRAQLHTENAFNTRSQTLHGSRKPPLPFELRGSQGYYYQDRHEGAHLPINLSQLPSQGPGSFRCGTPANGAVNIQNQPSNGVPGSLRDDGLHVNELLAEKNGTISLLRSKLMQADSELYDLRKRVASQTSSQHVPQFQQRELERLSLELTLKDQEVLEARRARDEKNDRLREALSTAAALEKELENLKRLRKIDAGGSKRCHEEGEYEAVNRAGPSYSQGDEPEEENTACSGRPSEGTYAHVKDQSKRLDQAQEVWAAPWETEKAENVAAHKAVASKESSDAAVLKARTVDDGCVTSNQKKTRVVPPQASELPCRGHISGRDGASAPLPQQEASGRGLGLENGAIQRELTHVLQQIWNPNGSQSESVSLVSELFAVCRQDLYILSTYEGTLKKSLKSQTGSKSITGLKRKQTLHNEPKKEIQESVGSNFHSALAKVANKLMPSATLLGPLLEYCDCDNVDLVQSALRVMHCILRHESFCRDKVLARNNSGNIFSSKHVGISDSFSRLNLSFEGRGWSMCSGDMRQEQTSVPVFSSPRVFCGLPKPQNETSVGSSRPEQAEIRRNITGVEDGADMVASDLNPFVDWLLYMAAHSSNTGVRFGASAIMGLLVAHSEPVSQRAQFGPLLWGKKTCKFGFSTSGEQQVASLASLLKGTAGVAVQLQAIRLVHLLLHCPALLQMFCSALDTSLGDPECISKPGDPGVGESVTHIQGLDMQGRGECKLVLDGISSCLEYPGSSLQEYVIRRDAIRVLAYLASSGDSAVRILLCAQIKLEQCGTFKESYSADGGNGLQSENPRAGSRMNASTGDVVAAAHNPHAGVNMRPVTSEDGEKLFDIPCRLISLLARELKSEADESPNLIERLGFEEHRTCLIRETVSLFSKLLSNQQHSRELLDSIISSQETTRLILSVIDQLISRGSQSRPGASSSTDLVELARGLQNRIVPEL</sequence>
<dbReference type="AlphaFoldDB" id="A0A2K1KPW4"/>
<reference evidence="3 5" key="2">
    <citation type="journal article" date="2018" name="Plant J.">
        <title>The Physcomitrella patens chromosome-scale assembly reveals moss genome structure and evolution.</title>
        <authorList>
            <person name="Lang D."/>
            <person name="Ullrich K.K."/>
            <person name="Murat F."/>
            <person name="Fuchs J."/>
            <person name="Jenkins J."/>
            <person name="Haas F.B."/>
            <person name="Piednoel M."/>
            <person name="Gundlach H."/>
            <person name="Van Bel M."/>
            <person name="Meyberg R."/>
            <person name="Vives C."/>
            <person name="Morata J."/>
            <person name="Symeonidi A."/>
            <person name="Hiss M."/>
            <person name="Muchero W."/>
            <person name="Kamisugi Y."/>
            <person name="Saleh O."/>
            <person name="Blanc G."/>
            <person name="Decker E.L."/>
            <person name="van Gessel N."/>
            <person name="Grimwood J."/>
            <person name="Hayes R.D."/>
            <person name="Graham S.W."/>
            <person name="Gunter L.E."/>
            <person name="McDaniel S.F."/>
            <person name="Hoernstein S.N.W."/>
            <person name="Larsson A."/>
            <person name="Li F.W."/>
            <person name="Perroud P.F."/>
            <person name="Phillips J."/>
            <person name="Ranjan P."/>
            <person name="Rokshar D.S."/>
            <person name="Rothfels C.J."/>
            <person name="Schneider L."/>
            <person name="Shu S."/>
            <person name="Stevenson D.W."/>
            <person name="Thummler F."/>
            <person name="Tillich M."/>
            <person name="Villarreal Aguilar J.C."/>
            <person name="Widiez T."/>
            <person name="Wong G.K."/>
            <person name="Wymore A."/>
            <person name="Zhang Y."/>
            <person name="Zimmer A.D."/>
            <person name="Quatrano R.S."/>
            <person name="Mayer K.F.X."/>
            <person name="Goodstein D."/>
            <person name="Casacuberta J.M."/>
            <person name="Vandepoele K."/>
            <person name="Reski R."/>
            <person name="Cuming A.C."/>
            <person name="Tuskan G.A."/>
            <person name="Maumus F."/>
            <person name="Salse J."/>
            <person name="Schmutz J."/>
            <person name="Rensing S.A."/>
        </authorList>
    </citation>
    <scope>NUCLEOTIDE SEQUENCE [LARGE SCALE GENOMIC DNA]</scope>
    <source>
        <strain evidence="4 5">cv. Gransden 2004</strain>
    </source>
</reference>
<dbReference type="InterPro" id="IPR016024">
    <property type="entry name" value="ARM-type_fold"/>
</dbReference>
<keyword evidence="5" id="KW-1185">Reference proteome</keyword>
<dbReference type="RefSeq" id="XP_024374803.1">
    <property type="nucleotide sequence ID" value="XM_024519035.2"/>
</dbReference>
<dbReference type="Gramene" id="Pp3c4_25200V3.2">
    <property type="protein sequence ID" value="Pp3c4_25200V3.2"/>
    <property type="gene ID" value="Pp3c4_25200"/>
</dbReference>
<dbReference type="PaxDb" id="3218-PP1S60_281V6.1"/>